<protein>
    <submittedName>
        <fullName evidence="2">Uncharacterized protein</fullName>
    </submittedName>
</protein>
<proteinExistence type="predicted"/>
<accession>A0AAV7FFG4</accession>
<organism evidence="2 3">
    <name type="scientific">Aristolochia fimbriata</name>
    <name type="common">White veined hardy Dutchman's pipe vine</name>
    <dbReference type="NCBI Taxonomy" id="158543"/>
    <lineage>
        <taxon>Eukaryota</taxon>
        <taxon>Viridiplantae</taxon>
        <taxon>Streptophyta</taxon>
        <taxon>Embryophyta</taxon>
        <taxon>Tracheophyta</taxon>
        <taxon>Spermatophyta</taxon>
        <taxon>Magnoliopsida</taxon>
        <taxon>Magnoliidae</taxon>
        <taxon>Piperales</taxon>
        <taxon>Aristolochiaceae</taxon>
        <taxon>Aristolochia</taxon>
    </lineage>
</organism>
<feature type="compositionally biased region" description="Basic residues" evidence="1">
    <location>
        <begin position="73"/>
        <end position="83"/>
    </location>
</feature>
<name>A0AAV7FFG4_ARIFI</name>
<feature type="region of interest" description="Disordered" evidence="1">
    <location>
        <begin position="141"/>
        <end position="176"/>
    </location>
</feature>
<dbReference type="Proteomes" id="UP000825729">
    <property type="component" value="Unassembled WGS sequence"/>
</dbReference>
<evidence type="ECO:0000256" key="1">
    <source>
        <dbReference type="SAM" id="MobiDB-lite"/>
    </source>
</evidence>
<evidence type="ECO:0000313" key="3">
    <source>
        <dbReference type="Proteomes" id="UP000825729"/>
    </source>
</evidence>
<feature type="region of interest" description="Disordered" evidence="1">
    <location>
        <begin position="271"/>
        <end position="292"/>
    </location>
</feature>
<evidence type="ECO:0000313" key="2">
    <source>
        <dbReference type="EMBL" id="KAG9458343.1"/>
    </source>
</evidence>
<feature type="region of interest" description="Disordered" evidence="1">
    <location>
        <begin position="1"/>
        <end position="21"/>
    </location>
</feature>
<dbReference type="EMBL" id="JAINDJ010000002">
    <property type="protein sequence ID" value="KAG9458343.1"/>
    <property type="molecule type" value="Genomic_DNA"/>
</dbReference>
<comment type="caution">
    <text evidence="2">The sequence shown here is derived from an EMBL/GenBank/DDBJ whole genome shotgun (WGS) entry which is preliminary data.</text>
</comment>
<dbReference type="AlphaFoldDB" id="A0AAV7FFG4"/>
<reference evidence="2 3" key="1">
    <citation type="submission" date="2021-07" db="EMBL/GenBank/DDBJ databases">
        <title>The Aristolochia fimbriata genome: insights into angiosperm evolution, floral development and chemical biosynthesis.</title>
        <authorList>
            <person name="Jiao Y."/>
        </authorList>
    </citation>
    <scope>NUCLEOTIDE SEQUENCE [LARGE SCALE GENOMIC DNA]</scope>
    <source>
        <strain evidence="2">IBCAS-2021</strain>
        <tissue evidence="2">Leaf</tissue>
    </source>
</reference>
<sequence length="326" mass="35346">MTLWKASGSRPCGRLDLPLPGKPTRDLGTTFAYYTWWAEHMSPRFEQGRLEPTVSVAAESGSEEEDYDSDRSHPRRQSGKGKKQVSAPSENKKRAPLITLNDASASASKKKACVEAQPASLPSPPTILPLISEIEPHIEPQASCLPPELDPPVETVQISSSPEVSEAPQEEVSQPEATVKTDLFVVAAPEVIQEEVFQEVVQEEASAIQEVVEIWKDQITPSMLSQDAARDASLATDAKFIISKLQEVSHDVTCLQGYTRKLQALKEAKNLAGEKTSQTSSDSTESDASEALDVLSSKLENVETALDEAAEDLSQAKLDHEAAQVG</sequence>
<gene>
    <name evidence="2" type="ORF">H6P81_002851</name>
</gene>
<feature type="region of interest" description="Disordered" evidence="1">
    <location>
        <begin position="47"/>
        <end position="104"/>
    </location>
</feature>
<keyword evidence="3" id="KW-1185">Reference proteome</keyword>